<keyword evidence="13" id="KW-0479">Metal-binding</keyword>
<dbReference type="PANTHER" id="PTHR34382:SF7">
    <property type="entry name" value="PTS SYSTEM N,N'-DIACETYLCHITOBIOSE-SPECIFIC EIIA COMPONENT"/>
    <property type="match status" value="1"/>
</dbReference>
<sequence>MKTQRLLMELEEQVMGIIINAGQSRSLCYEALGFAKKGDFASADARMKEAAHFAREAHLVQTQLIEADEGEGKTKMTLVMVHAQDHLMTSILAKELVTELIELYRTRQA</sequence>
<evidence type="ECO:0000256" key="7">
    <source>
        <dbReference type="ARBA" id="ARBA00071241"/>
    </source>
</evidence>
<organism evidence="15 16">
    <name type="scientific">Enterobacter ludwigii</name>
    <dbReference type="NCBI Taxonomy" id="299767"/>
    <lineage>
        <taxon>Bacteria</taxon>
        <taxon>Pseudomonadati</taxon>
        <taxon>Pseudomonadota</taxon>
        <taxon>Gammaproteobacteria</taxon>
        <taxon>Enterobacterales</taxon>
        <taxon>Enterobacteriaceae</taxon>
        <taxon>Enterobacter</taxon>
        <taxon>Enterobacter cloacae complex</taxon>
    </lineage>
</organism>
<dbReference type="InterPro" id="IPR003188">
    <property type="entry name" value="PTS_IIA_lac/cel"/>
</dbReference>
<dbReference type="GO" id="GO:0009401">
    <property type="term" value="P:phosphoenolpyruvate-dependent sugar phosphotransferase system"/>
    <property type="evidence" value="ECO:0007669"/>
    <property type="project" value="UniProtKB-KW"/>
</dbReference>
<dbReference type="KEGG" id="eec:EcWSU1_03679"/>
<dbReference type="Pfam" id="PF02255">
    <property type="entry name" value="PTS_IIA"/>
    <property type="match status" value="1"/>
</dbReference>
<dbReference type="HOGENOM" id="CLU_152490_0_1_6"/>
<dbReference type="InterPro" id="IPR036542">
    <property type="entry name" value="PTS_IIA_lac/cel_sf"/>
</dbReference>
<dbReference type="FunFam" id="1.20.58.80:FF:000001">
    <property type="entry name" value="PTS system, lactose-specific IIa component"/>
    <property type="match status" value="1"/>
</dbReference>
<evidence type="ECO:0000256" key="12">
    <source>
        <dbReference type="PIRSR" id="PIRSR000699-1"/>
    </source>
</evidence>
<dbReference type="PANTHER" id="PTHR34382">
    <property type="entry name" value="PTS SYSTEM N,N'-DIACETYLCHITOBIOSE-SPECIFIC EIIA COMPONENT"/>
    <property type="match status" value="1"/>
</dbReference>
<evidence type="ECO:0000256" key="11">
    <source>
        <dbReference type="ARBA" id="ARBA00082122"/>
    </source>
</evidence>
<feature type="binding site" evidence="13">
    <location>
        <position position="85"/>
    </location>
    <ligand>
        <name>Mg(2+)</name>
        <dbReference type="ChEBI" id="CHEBI:18420"/>
        <note>ligand shared between all trimeric partners</note>
    </ligand>
</feature>
<evidence type="ECO:0000256" key="10">
    <source>
        <dbReference type="ARBA" id="ARBA00081864"/>
    </source>
</evidence>
<keyword evidence="3" id="KW-0963">Cytoplasm</keyword>
<evidence type="ECO:0000256" key="6">
    <source>
        <dbReference type="ARBA" id="ARBA00022683"/>
    </source>
</evidence>
<evidence type="ECO:0000256" key="3">
    <source>
        <dbReference type="ARBA" id="ARBA00022490"/>
    </source>
</evidence>
<dbReference type="eggNOG" id="COG1447">
    <property type="taxonomic scope" value="Bacteria"/>
</dbReference>
<protein>
    <recommendedName>
        <fullName evidence="7">PTS system N,N'-diacetylchitobiose-specific EIIA component</fullName>
    </recommendedName>
    <alternativeName>
        <fullName evidence="11">EIIA-Chb</fullName>
    </alternativeName>
    <alternativeName>
        <fullName evidence="9">EIII-Chb</fullName>
    </alternativeName>
    <alternativeName>
        <fullName evidence="10">IIIcel</fullName>
    </alternativeName>
    <alternativeName>
        <fullName evidence="8">N,N'-diacetylchitobiose-specific phosphotransferase enzyme IIA component</fullName>
    </alternativeName>
</protein>
<dbReference type="PIRSF" id="PIRSF000699">
    <property type="entry name" value="PTS_IILac_III"/>
    <property type="match status" value="1"/>
</dbReference>
<accession>G8LDA1</accession>
<evidence type="ECO:0000256" key="9">
    <source>
        <dbReference type="ARBA" id="ARBA00081283"/>
    </source>
</evidence>
<dbReference type="PROSITE" id="PS51095">
    <property type="entry name" value="PTS_EIIA_TYPE_3"/>
    <property type="match status" value="1"/>
</dbReference>
<reference evidence="15 16" key="1">
    <citation type="journal article" date="2011" name="Stand. Genomic Sci.">
        <title>Complete genome of the onion pathogen Enterobacter cloacae EcWSU1.</title>
        <authorList>
            <person name="Humann J.L."/>
            <person name="Wildung M."/>
            <person name="Cheng C.H."/>
            <person name="Lee T."/>
            <person name="Stewart J.E."/>
            <person name="Drew J.C."/>
            <person name="Triplett E.W."/>
            <person name="Main D."/>
            <person name="Schroeder B.K."/>
        </authorList>
    </citation>
    <scope>NUCLEOTIDE SEQUENCE [LARGE SCALE GENOMIC DNA]</scope>
    <source>
        <strain evidence="15 16">EcWSU1</strain>
    </source>
</reference>
<evidence type="ECO:0000256" key="8">
    <source>
        <dbReference type="ARBA" id="ARBA00076229"/>
    </source>
</evidence>
<dbReference type="Proteomes" id="UP000007838">
    <property type="component" value="Chromosome"/>
</dbReference>
<feature type="active site" description="Tele-phosphohistidine intermediate" evidence="12">
    <location>
        <position position="82"/>
    </location>
</feature>
<evidence type="ECO:0000313" key="15">
    <source>
        <dbReference type="EMBL" id="AEW75107.1"/>
    </source>
</evidence>
<feature type="modified residue" description="Phosphohistidine; by HPr" evidence="14">
    <location>
        <position position="82"/>
    </location>
</feature>
<name>G8LDA1_9ENTR</name>
<keyword evidence="4" id="KW-0762">Sugar transport</keyword>
<keyword evidence="13" id="KW-0460">Magnesium</keyword>
<evidence type="ECO:0000256" key="5">
    <source>
        <dbReference type="ARBA" id="ARBA00022679"/>
    </source>
</evidence>
<gene>
    <name evidence="15" type="primary">chbA</name>
    <name evidence="15" type="ORF">EcWSU1_03679</name>
</gene>
<evidence type="ECO:0000256" key="4">
    <source>
        <dbReference type="ARBA" id="ARBA00022597"/>
    </source>
</evidence>
<evidence type="ECO:0000256" key="13">
    <source>
        <dbReference type="PIRSR" id="PIRSR000699-2"/>
    </source>
</evidence>
<dbReference type="GO" id="GO:0005737">
    <property type="term" value="C:cytoplasm"/>
    <property type="evidence" value="ECO:0007669"/>
    <property type="project" value="UniProtKB-SubCell"/>
</dbReference>
<keyword evidence="5 15" id="KW-0808">Transferase</keyword>
<dbReference type="AlphaFoldDB" id="G8LDA1"/>
<evidence type="ECO:0000256" key="1">
    <source>
        <dbReference type="ARBA" id="ARBA00004496"/>
    </source>
</evidence>
<evidence type="ECO:0000313" key="16">
    <source>
        <dbReference type="Proteomes" id="UP000007838"/>
    </source>
</evidence>
<keyword evidence="6" id="KW-0598">Phosphotransferase system</keyword>
<dbReference type="RefSeq" id="WP_014171499.1">
    <property type="nucleotide sequence ID" value="NC_016514.1"/>
</dbReference>
<proteinExistence type="predicted"/>
<dbReference type="Gene3D" id="1.20.58.80">
    <property type="entry name" value="Phosphotransferase system, lactose/cellobiose-type IIA subunit"/>
    <property type="match status" value="1"/>
</dbReference>
<dbReference type="GO" id="GO:0016740">
    <property type="term" value="F:transferase activity"/>
    <property type="evidence" value="ECO:0007669"/>
    <property type="project" value="UniProtKB-KW"/>
</dbReference>
<dbReference type="SUPFAM" id="SSF46973">
    <property type="entry name" value="Enzyme IIa from lactose specific PTS, IIa-lac"/>
    <property type="match status" value="1"/>
</dbReference>
<evidence type="ECO:0000256" key="14">
    <source>
        <dbReference type="PROSITE-ProRule" id="PRU00418"/>
    </source>
</evidence>
<comment type="cofactor">
    <cofactor evidence="13">
        <name>Mg(2+)</name>
        <dbReference type="ChEBI" id="CHEBI:18420"/>
    </cofactor>
    <text evidence="13">Binds 1 Mg(2+) ion per trimer.</text>
</comment>
<dbReference type="CDD" id="cd00215">
    <property type="entry name" value="PTS_IIA_lac"/>
    <property type="match status" value="1"/>
</dbReference>
<evidence type="ECO:0000256" key="2">
    <source>
        <dbReference type="ARBA" id="ARBA00022448"/>
    </source>
</evidence>
<dbReference type="EMBL" id="CP002886">
    <property type="protein sequence ID" value="AEW75107.1"/>
    <property type="molecule type" value="Genomic_DNA"/>
</dbReference>
<keyword evidence="2" id="KW-0813">Transport</keyword>
<dbReference type="GO" id="GO:0046872">
    <property type="term" value="F:metal ion binding"/>
    <property type="evidence" value="ECO:0007669"/>
    <property type="project" value="UniProtKB-KW"/>
</dbReference>
<comment type="subcellular location">
    <subcellularLocation>
        <location evidence="1">Cytoplasm</location>
    </subcellularLocation>
</comment>